<gene>
    <name evidence="1" type="ORF">RhiirA4_468062</name>
</gene>
<dbReference type="VEuPathDB" id="FungiDB:FUN_007510"/>
<proteinExistence type="predicted"/>
<accession>A0A2I1GX31</accession>
<name>A0A2I1GX31_9GLOM</name>
<protein>
    <submittedName>
        <fullName evidence="1">Uncharacterized protein</fullName>
    </submittedName>
</protein>
<dbReference type="AlphaFoldDB" id="A0A2I1GX31"/>
<dbReference type="Proteomes" id="UP000234323">
    <property type="component" value="Unassembled WGS sequence"/>
</dbReference>
<reference evidence="1 2" key="1">
    <citation type="submission" date="2015-10" db="EMBL/GenBank/DDBJ databases">
        <title>Genome analyses suggest a sexual origin of heterokaryosis in a supposedly ancient asexual fungus.</title>
        <authorList>
            <person name="Ropars J."/>
            <person name="Sedzielewska K."/>
            <person name="Noel J."/>
            <person name="Charron P."/>
            <person name="Farinelli L."/>
            <person name="Marton T."/>
            <person name="Kruger M."/>
            <person name="Pelin A."/>
            <person name="Brachmann A."/>
            <person name="Corradi N."/>
        </authorList>
    </citation>
    <scope>NUCLEOTIDE SEQUENCE [LARGE SCALE GENOMIC DNA]</scope>
    <source>
        <strain evidence="1 2">A4</strain>
    </source>
</reference>
<evidence type="ECO:0000313" key="2">
    <source>
        <dbReference type="Proteomes" id="UP000234323"/>
    </source>
</evidence>
<dbReference type="EMBL" id="LLXI01000978">
    <property type="protein sequence ID" value="PKY51192.1"/>
    <property type="molecule type" value="Genomic_DNA"/>
</dbReference>
<evidence type="ECO:0000313" key="1">
    <source>
        <dbReference type="EMBL" id="PKY51192.1"/>
    </source>
</evidence>
<comment type="caution">
    <text evidence="1">The sequence shown here is derived from an EMBL/GenBank/DDBJ whole genome shotgun (WGS) entry which is preliminary data.</text>
</comment>
<sequence length="176" mass="20388">MLLRWAASGKVTIVKTPGGKRLYSNTDVHRAFGNDQQPMQKSKYTLTESKKWWLPKNNAYVASDMKPDMVRCSRVCVCGDIIDYVLLQIAEKEKVPPKKKEMRKLPEGKVSIEKKGFEGTMSQCRKLQYTKIKWILETPYDIQDEAKNDLLKGYSSNFAANHKKFKMKFRSKKDSQ</sequence>
<keyword evidence="2" id="KW-1185">Reference proteome</keyword>
<organism evidence="1 2">
    <name type="scientific">Rhizophagus irregularis</name>
    <dbReference type="NCBI Taxonomy" id="588596"/>
    <lineage>
        <taxon>Eukaryota</taxon>
        <taxon>Fungi</taxon>
        <taxon>Fungi incertae sedis</taxon>
        <taxon>Mucoromycota</taxon>
        <taxon>Glomeromycotina</taxon>
        <taxon>Glomeromycetes</taxon>
        <taxon>Glomerales</taxon>
        <taxon>Glomeraceae</taxon>
        <taxon>Rhizophagus</taxon>
    </lineage>
</organism>